<accession>A0A4C1U4N0</accession>
<dbReference type="AlphaFoldDB" id="A0A4C1U4N0"/>
<dbReference type="Proteomes" id="UP000299102">
    <property type="component" value="Unassembled WGS sequence"/>
</dbReference>
<proteinExistence type="predicted"/>
<organism evidence="1 2">
    <name type="scientific">Eumeta variegata</name>
    <name type="common">Bagworm moth</name>
    <name type="synonym">Eumeta japonica</name>
    <dbReference type="NCBI Taxonomy" id="151549"/>
    <lineage>
        <taxon>Eukaryota</taxon>
        <taxon>Metazoa</taxon>
        <taxon>Ecdysozoa</taxon>
        <taxon>Arthropoda</taxon>
        <taxon>Hexapoda</taxon>
        <taxon>Insecta</taxon>
        <taxon>Pterygota</taxon>
        <taxon>Neoptera</taxon>
        <taxon>Endopterygota</taxon>
        <taxon>Lepidoptera</taxon>
        <taxon>Glossata</taxon>
        <taxon>Ditrysia</taxon>
        <taxon>Tineoidea</taxon>
        <taxon>Psychidae</taxon>
        <taxon>Oiketicinae</taxon>
        <taxon>Eumeta</taxon>
    </lineage>
</organism>
<reference evidence="1 2" key="1">
    <citation type="journal article" date="2019" name="Commun. Biol.">
        <title>The bagworm genome reveals a unique fibroin gene that provides high tensile strength.</title>
        <authorList>
            <person name="Kono N."/>
            <person name="Nakamura H."/>
            <person name="Ohtoshi R."/>
            <person name="Tomita M."/>
            <person name="Numata K."/>
            <person name="Arakawa K."/>
        </authorList>
    </citation>
    <scope>NUCLEOTIDE SEQUENCE [LARGE SCALE GENOMIC DNA]</scope>
</reference>
<dbReference type="EMBL" id="BGZK01000126">
    <property type="protein sequence ID" value="GBP21249.1"/>
    <property type="molecule type" value="Genomic_DNA"/>
</dbReference>
<protein>
    <submittedName>
        <fullName evidence="1">Uncharacterized protein</fullName>
    </submittedName>
</protein>
<sequence length="302" mass="34185">MAMIDILKSNKTILNDKCGQPSKYCLRPPLTSVIGETAVFSAVWTLMVIKTTADSIFRCGYTLFRVAPIRRAPECNRISIISVYRPFSAAKKIRRREVRQGAAGRGGAGRAECVAHTSHFSALQELPKIYDGNIRKVARGMAAEQERRRAKRYTSLGCIAIGHSNLRTDKLQDQNVKDEYIERLKDVLGEIKHYECFELAELRKVTKSVLADEAKKDTAVHGNVTATEYMIDDGNESGITMDEIMKMLKRMKVGKDARYDRVSSEFLRGGAKIVAKLLYYFFNKCWKSYRVPNDWSKAVIIP</sequence>
<dbReference type="OrthoDB" id="425681at2759"/>
<gene>
    <name evidence="1" type="ORF">EVAR_84376_1</name>
</gene>
<name>A0A4C1U4N0_EUMVA</name>
<comment type="caution">
    <text evidence="1">The sequence shown here is derived from an EMBL/GenBank/DDBJ whole genome shotgun (WGS) entry which is preliminary data.</text>
</comment>
<keyword evidence="2" id="KW-1185">Reference proteome</keyword>
<evidence type="ECO:0000313" key="2">
    <source>
        <dbReference type="Proteomes" id="UP000299102"/>
    </source>
</evidence>
<evidence type="ECO:0000313" key="1">
    <source>
        <dbReference type="EMBL" id="GBP21249.1"/>
    </source>
</evidence>